<feature type="domain" description="S-adenosyl-l-methionine hydroxide adenosyltransferase C-terminal" evidence="4">
    <location>
        <begin position="164"/>
        <end position="251"/>
    </location>
</feature>
<dbReference type="InterPro" id="IPR023228">
    <property type="entry name" value="SAM_OH_AdoTrfase_N_sf"/>
</dbReference>
<dbReference type="SUPFAM" id="SSF102522">
    <property type="entry name" value="Bacterial fluorinating enzyme, N-terminal domain"/>
    <property type="match status" value="1"/>
</dbReference>
<gene>
    <name evidence="5" type="ORF">SDC9_33065</name>
</gene>
<organism evidence="5">
    <name type="scientific">bioreactor metagenome</name>
    <dbReference type="NCBI Taxonomy" id="1076179"/>
    <lineage>
        <taxon>unclassified sequences</taxon>
        <taxon>metagenomes</taxon>
        <taxon>ecological metagenomes</taxon>
    </lineage>
</organism>
<dbReference type="Pfam" id="PF01887">
    <property type="entry name" value="SAM_HAT_N"/>
    <property type="match status" value="1"/>
</dbReference>
<dbReference type="Gene3D" id="2.40.30.90">
    <property type="entry name" value="Bacterial fluorinating enzyme like"/>
    <property type="match status" value="1"/>
</dbReference>
<evidence type="ECO:0000313" key="5">
    <source>
        <dbReference type="EMBL" id="MPL87073.1"/>
    </source>
</evidence>
<comment type="caution">
    <text evidence="5">The sequence shown here is derived from an EMBL/GenBank/DDBJ whole genome shotgun (WGS) entry which is preliminary data.</text>
</comment>
<keyword evidence="1" id="KW-0949">S-adenosyl-L-methionine</keyword>
<dbReference type="Gene3D" id="3.40.50.10790">
    <property type="entry name" value="S-adenosyl-l-methionine hydroxide adenosyltransferase, N-terminal"/>
    <property type="match status" value="1"/>
</dbReference>
<evidence type="ECO:0000259" key="3">
    <source>
        <dbReference type="Pfam" id="PF01887"/>
    </source>
</evidence>
<dbReference type="AlphaFoldDB" id="A0A644V8E9"/>
<dbReference type="PIRSF" id="PIRSF006779">
    <property type="entry name" value="UCP006779"/>
    <property type="match status" value="1"/>
</dbReference>
<dbReference type="PANTHER" id="PTHR35092:SF1">
    <property type="entry name" value="CHLORINASE MJ1651"/>
    <property type="match status" value="1"/>
</dbReference>
<dbReference type="InterPro" id="IPR046470">
    <property type="entry name" value="SAM_HAT_C"/>
</dbReference>
<evidence type="ECO:0008006" key="6">
    <source>
        <dbReference type="Google" id="ProtNLM"/>
    </source>
</evidence>
<dbReference type="InterPro" id="IPR002747">
    <property type="entry name" value="SAM_OH_AdoTrfase"/>
</dbReference>
<reference evidence="5" key="1">
    <citation type="submission" date="2019-08" db="EMBL/GenBank/DDBJ databases">
        <authorList>
            <person name="Kucharzyk K."/>
            <person name="Murdoch R.W."/>
            <person name="Higgins S."/>
            <person name="Loffler F."/>
        </authorList>
    </citation>
    <scope>NUCLEOTIDE SEQUENCE</scope>
</reference>
<feature type="domain" description="S-adenosyl-l-methionine hydroxide adenosyltransferase N-terminal" evidence="3">
    <location>
        <begin position="4"/>
        <end position="131"/>
    </location>
</feature>
<dbReference type="Pfam" id="PF20257">
    <property type="entry name" value="SAM_HAT_C"/>
    <property type="match status" value="1"/>
</dbReference>
<proteinExistence type="inferred from homology"/>
<accession>A0A644V8E9</accession>
<dbReference type="PANTHER" id="PTHR35092">
    <property type="entry name" value="CHLORINASE MJ1651"/>
    <property type="match status" value="1"/>
</dbReference>
<sequence length="262" mass="29291">MTIVTLTSDWNKNDYYLGALRGRLASVSSKINLLEITNSIPSFDVLQETFILKSTYTHFPHNSIHLMGVMSEPLPDSQMVIVYANNHYFIGINDGRFSQLFENPPSIAFAINVEESFSTFTAVSLFAKGVKTILENSFEANTKACDLKKESLARVAYDENTITGKVLYIDSFGNAISNIEKSTFDRVHKARAFTIYVQGPHIKIRSISRGYYQGNPGGIMALFNSLGFLEIAVYMDSLAKLESIVPGAEIRIKFDNEQGKRD</sequence>
<evidence type="ECO:0000256" key="1">
    <source>
        <dbReference type="ARBA" id="ARBA00022691"/>
    </source>
</evidence>
<evidence type="ECO:0000256" key="2">
    <source>
        <dbReference type="ARBA" id="ARBA00024035"/>
    </source>
</evidence>
<comment type="similarity">
    <text evidence="2">Belongs to the SAM hydrolase / SAM-dependent halogenase family.</text>
</comment>
<dbReference type="SUPFAM" id="SSF101852">
    <property type="entry name" value="Bacterial fluorinating enzyme, C-terminal domain"/>
    <property type="match status" value="1"/>
</dbReference>
<evidence type="ECO:0000259" key="4">
    <source>
        <dbReference type="Pfam" id="PF20257"/>
    </source>
</evidence>
<protein>
    <recommendedName>
        <fullName evidence="6">Adenosyl-chloride synthase</fullName>
    </recommendedName>
</protein>
<dbReference type="InterPro" id="IPR046469">
    <property type="entry name" value="SAM_HAT_N"/>
</dbReference>
<dbReference type="EMBL" id="VSSQ01000232">
    <property type="protein sequence ID" value="MPL87073.1"/>
    <property type="molecule type" value="Genomic_DNA"/>
</dbReference>
<dbReference type="InterPro" id="IPR023227">
    <property type="entry name" value="SAM_OH_AdoTrfase_C_sf"/>
</dbReference>
<name>A0A644V8E9_9ZZZZ</name>